<evidence type="ECO:0000313" key="1">
    <source>
        <dbReference type="EMBL" id="HGI43581.1"/>
    </source>
</evidence>
<reference evidence="1" key="1">
    <citation type="journal article" date="2020" name="mSystems">
        <title>Genome- and Community-Level Interaction Insights into Carbon Utilization and Element Cycling Functions of Hydrothermarchaeota in Hydrothermal Sediment.</title>
        <authorList>
            <person name="Zhou Z."/>
            <person name="Liu Y."/>
            <person name="Xu W."/>
            <person name="Pan J."/>
            <person name="Luo Z.H."/>
            <person name="Li M."/>
        </authorList>
    </citation>
    <scope>NUCLEOTIDE SEQUENCE [LARGE SCALE GENOMIC DNA]</scope>
    <source>
        <strain evidence="1">SpSt-735</strain>
    </source>
</reference>
<organism evidence="1">
    <name type="scientific">Thermofilum pendens</name>
    <dbReference type="NCBI Taxonomy" id="2269"/>
    <lineage>
        <taxon>Archaea</taxon>
        <taxon>Thermoproteota</taxon>
        <taxon>Thermoprotei</taxon>
        <taxon>Thermofilales</taxon>
        <taxon>Thermofilaceae</taxon>
        <taxon>Thermofilum</taxon>
    </lineage>
</organism>
<dbReference type="EMBL" id="DTFI01000107">
    <property type="protein sequence ID" value="HGI43581.1"/>
    <property type="molecule type" value="Genomic_DNA"/>
</dbReference>
<protein>
    <recommendedName>
        <fullName evidence="2">Iron-containing alcohol dehydrogenase</fullName>
    </recommendedName>
</protein>
<sequence>MKILFTHESRLARILSSEDRFLVADQLGVRFLEKLGLRPHLAVEKPDVATLEEAWERVLDGGYTGLVAVGGWVAASSAKALSLGKRGSLRLRGMLFESRVPLLHAATIPLDVGFCTTLSELSMVWDPLIPVYYTVALKHTVVLPLEEFEKILTPSPEQRYVLSRDAQLLGVSTAPLGGACGAVGFCLSYALKAPGPFLSLVLSLAALSGRTPLEVSGILQRLSGGEECPDWLLRLARRKLDYLAEHAWSYYSLSFARAGLRSRYEAFKFFKSELRKCL</sequence>
<comment type="caution">
    <text evidence="1">The sequence shown here is derived from an EMBL/GenBank/DDBJ whole genome shotgun (WGS) entry which is preliminary data.</text>
</comment>
<accession>A0A7C4B9J0</accession>
<name>A0A7C4B9J0_THEPE</name>
<proteinExistence type="predicted"/>
<evidence type="ECO:0008006" key="2">
    <source>
        <dbReference type="Google" id="ProtNLM"/>
    </source>
</evidence>
<gene>
    <name evidence="1" type="ORF">ENV17_04250</name>
</gene>
<dbReference type="AlphaFoldDB" id="A0A7C4B9J0"/>